<dbReference type="RefSeq" id="WP_140926079.1">
    <property type="nucleotide sequence ID" value="NZ_QUAU01000007.1"/>
</dbReference>
<protein>
    <submittedName>
        <fullName evidence="2">Uncharacterized protein</fullName>
    </submittedName>
</protein>
<evidence type="ECO:0000313" key="3">
    <source>
        <dbReference type="Proteomes" id="UP000777560"/>
    </source>
</evidence>
<keyword evidence="1" id="KW-0175">Coiled coil</keyword>
<organism evidence="2 3">
    <name type="scientific">Apilactobacillus micheneri</name>
    <dbReference type="NCBI Taxonomy" id="1899430"/>
    <lineage>
        <taxon>Bacteria</taxon>
        <taxon>Bacillati</taxon>
        <taxon>Bacillota</taxon>
        <taxon>Bacilli</taxon>
        <taxon>Lactobacillales</taxon>
        <taxon>Lactobacillaceae</taxon>
        <taxon>Apilactobacillus</taxon>
    </lineage>
</organism>
<gene>
    <name evidence="2" type="ORF">DY114_07460</name>
</gene>
<dbReference type="EMBL" id="QUAV01000007">
    <property type="protein sequence ID" value="TPR22827.1"/>
    <property type="molecule type" value="Genomic_DNA"/>
</dbReference>
<sequence length="130" mass="15718">MNQSEKLDQELANAIKLREKQSKKIRKIKREKKQKNIQNIGKAVLKQHKEIKDSEDFEKNYVVMKKEYKEVLDAFTIIMGIREIDGKKKIGFRRTEEINQIFNQNLTDKDNKKYFKRIIDYIQKIQNEEQ</sequence>
<keyword evidence="3" id="KW-1185">Reference proteome</keyword>
<proteinExistence type="predicted"/>
<comment type="caution">
    <text evidence="2">The sequence shown here is derived from an EMBL/GenBank/DDBJ whole genome shotgun (WGS) entry which is preliminary data.</text>
</comment>
<dbReference type="Proteomes" id="UP000777560">
    <property type="component" value="Unassembled WGS sequence"/>
</dbReference>
<reference evidence="2 3" key="1">
    <citation type="submission" date="2018-08" db="EMBL/GenBank/DDBJ databases">
        <title>Comparative genomics of wild bee and flower associated Lactobacillus reveals potential adaptation to the bee host.</title>
        <authorList>
            <person name="Vuong H.Q."/>
            <person name="Mcfrederick Q.S."/>
        </authorList>
    </citation>
    <scope>NUCLEOTIDE SEQUENCE [LARGE SCALE GENOMIC DNA]</scope>
    <source>
        <strain evidence="2 3">HV_13</strain>
    </source>
</reference>
<feature type="coiled-coil region" evidence="1">
    <location>
        <begin position="4"/>
        <end position="38"/>
    </location>
</feature>
<name>A0ABY2YVI6_9LACO</name>
<accession>A0ABY2YVI6</accession>
<evidence type="ECO:0000313" key="2">
    <source>
        <dbReference type="EMBL" id="TPR22827.1"/>
    </source>
</evidence>
<evidence type="ECO:0000256" key="1">
    <source>
        <dbReference type="SAM" id="Coils"/>
    </source>
</evidence>